<evidence type="ECO:0000256" key="3">
    <source>
        <dbReference type="ARBA" id="ARBA00004798"/>
    </source>
</evidence>
<dbReference type="AlphaFoldDB" id="A0A2M8DE05"/>
<dbReference type="Pfam" id="PF06415">
    <property type="entry name" value="iPGM_N"/>
    <property type="match status" value="1"/>
</dbReference>
<name>A0A2M8DE05_9BACT</name>
<keyword evidence="9" id="KW-0413">Isomerase</keyword>
<protein>
    <recommendedName>
        <fullName evidence="5">phosphoglycerate mutase (2,3-diphosphoglycerate-independent)</fullName>
        <ecNumber evidence="5">5.4.2.12</ecNumber>
    </recommendedName>
</protein>
<keyword evidence="7" id="KW-0324">Glycolysis</keyword>
<dbReference type="GO" id="GO:0005829">
    <property type="term" value="C:cytosol"/>
    <property type="evidence" value="ECO:0007669"/>
    <property type="project" value="TreeGrafter"/>
</dbReference>
<dbReference type="InterPro" id="IPR036646">
    <property type="entry name" value="PGAM_B_sf"/>
</dbReference>
<evidence type="ECO:0000256" key="7">
    <source>
        <dbReference type="ARBA" id="ARBA00023152"/>
    </source>
</evidence>
<dbReference type="GO" id="GO:0004619">
    <property type="term" value="F:phosphoglycerate mutase activity"/>
    <property type="evidence" value="ECO:0007669"/>
    <property type="project" value="UniProtKB-EC"/>
</dbReference>
<dbReference type="Gene3D" id="3.40.720.10">
    <property type="entry name" value="Alkaline Phosphatase, subunit A"/>
    <property type="match status" value="1"/>
</dbReference>
<keyword evidence="6" id="KW-0479">Metal-binding</keyword>
<evidence type="ECO:0000256" key="6">
    <source>
        <dbReference type="ARBA" id="ARBA00022723"/>
    </source>
</evidence>
<dbReference type="EMBL" id="PFTH01000029">
    <property type="protein sequence ID" value="PJB89460.1"/>
    <property type="molecule type" value="Genomic_DNA"/>
</dbReference>
<comment type="catalytic activity">
    <reaction evidence="1">
        <text>(2R)-2-phosphoglycerate = (2R)-3-phosphoglycerate</text>
        <dbReference type="Rhea" id="RHEA:15901"/>
        <dbReference type="ChEBI" id="CHEBI:58272"/>
        <dbReference type="ChEBI" id="CHEBI:58289"/>
        <dbReference type="EC" id="5.4.2.12"/>
    </reaction>
</comment>
<dbReference type="GO" id="GO:0006096">
    <property type="term" value="P:glycolytic process"/>
    <property type="evidence" value="ECO:0007669"/>
    <property type="project" value="UniProtKB-UniPathway"/>
</dbReference>
<evidence type="ECO:0000313" key="11">
    <source>
        <dbReference type="EMBL" id="PJB89460.1"/>
    </source>
</evidence>
<evidence type="ECO:0000256" key="8">
    <source>
        <dbReference type="ARBA" id="ARBA00023211"/>
    </source>
</evidence>
<dbReference type="EC" id="5.4.2.12" evidence="5"/>
<dbReference type="Proteomes" id="UP000229706">
    <property type="component" value="Unassembled WGS sequence"/>
</dbReference>
<feature type="non-terminal residue" evidence="11">
    <location>
        <position position="157"/>
    </location>
</feature>
<proteinExistence type="inferred from homology"/>
<reference evidence="12" key="1">
    <citation type="submission" date="2017-09" db="EMBL/GenBank/DDBJ databases">
        <title>Depth-based differentiation of microbial function through sediment-hosted aquifers and enrichment of novel symbionts in the deep terrestrial subsurface.</title>
        <authorList>
            <person name="Probst A.J."/>
            <person name="Ladd B."/>
            <person name="Jarett J.K."/>
            <person name="Geller-Mcgrath D.E."/>
            <person name="Sieber C.M.K."/>
            <person name="Emerson J.B."/>
            <person name="Anantharaman K."/>
            <person name="Thomas B.C."/>
            <person name="Malmstrom R."/>
            <person name="Stieglmeier M."/>
            <person name="Klingl A."/>
            <person name="Woyke T."/>
            <person name="Ryan C.M."/>
            <person name="Banfield J.F."/>
        </authorList>
    </citation>
    <scope>NUCLEOTIDE SEQUENCE [LARGE SCALE GENOMIC DNA]</scope>
</reference>
<sequence length="157" mass="17220">MKKVALIVLDGWGVGENKENNAIYMAKPKFFNHLITNYPNTKLQASGELVGLPKGQIGGSEVGHLTMGAGRVLEESLTKINNTFSNLSSNNTILQIPTFQQFIKNAQQRPAHLVGLISTSGVHAHIQHLFSLLKVMKQQKCLSPNIHFISDGRDTST</sequence>
<evidence type="ECO:0000256" key="9">
    <source>
        <dbReference type="ARBA" id="ARBA00023235"/>
    </source>
</evidence>
<dbReference type="PANTHER" id="PTHR31637">
    <property type="entry name" value="2,3-BISPHOSPHOGLYCERATE-INDEPENDENT PHOSPHOGLYCERATE MUTASE"/>
    <property type="match status" value="1"/>
</dbReference>
<dbReference type="GO" id="GO:0030145">
    <property type="term" value="F:manganese ion binding"/>
    <property type="evidence" value="ECO:0007669"/>
    <property type="project" value="InterPro"/>
</dbReference>
<evidence type="ECO:0000313" key="12">
    <source>
        <dbReference type="Proteomes" id="UP000229706"/>
    </source>
</evidence>
<gene>
    <name evidence="11" type="ORF">CO083_00700</name>
</gene>
<dbReference type="PANTHER" id="PTHR31637:SF0">
    <property type="entry name" value="2,3-BISPHOSPHOGLYCERATE-INDEPENDENT PHOSPHOGLYCERATE MUTASE"/>
    <property type="match status" value="1"/>
</dbReference>
<dbReference type="GO" id="GO:0006007">
    <property type="term" value="P:glucose catabolic process"/>
    <property type="evidence" value="ECO:0007669"/>
    <property type="project" value="InterPro"/>
</dbReference>
<evidence type="ECO:0000256" key="4">
    <source>
        <dbReference type="ARBA" id="ARBA00008819"/>
    </source>
</evidence>
<keyword evidence="8" id="KW-0464">Manganese</keyword>
<dbReference type="InterPro" id="IPR017850">
    <property type="entry name" value="Alkaline_phosphatase_core_sf"/>
</dbReference>
<evidence type="ECO:0000256" key="5">
    <source>
        <dbReference type="ARBA" id="ARBA00012026"/>
    </source>
</evidence>
<comment type="pathway">
    <text evidence="3">Carbohydrate degradation; glycolysis; pyruvate from D-glyceraldehyde 3-phosphate: step 3/5.</text>
</comment>
<comment type="caution">
    <text evidence="11">The sequence shown here is derived from an EMBL/GenBank/DDBJ whole genome shotgun (WGS) entry which is preliminary data.</text>
</comment>
<evidence type="ECO:0000256" key="2">
    <source>
        <dbReference type="ARBA" id="ARBA00001936"/>
    </source>
</evidence>
<dbReference type="SUPFAM" id="SSF53649">
    <property type="entry name" value="Alkaline phosphatase-like"/>
    <property type="match status" value="1"/>
</dbReference>
<dbReference type="SUPFAM" id="SSF64158">
    <property type="entry name" value="2,3-Bisphosphoglycerate-independent phosphoglycerate mutase, substrate-binding domain"/>
    <property type="match status" value="1"/>
</dbReference>
<comment type="cofactor">
    <cofactor evidence="2">
        <name>Mn(2+)</name>
        <dbReference type="ChEBI" id="CHEBI:29035"/>
    </cofactor>
</comment>
<dbReference type="UniPathway" id="UPA00109">
    <property type="reaction ID" value="UER00186"/>
</dbReference>
<comment type="similarity">
    <text evidence="4">Belongs to the BPG-independent phosphoglycerate mutase family.</text>
</comment>
<dbReference type="InterPro" id="IPR005995">
    <property type="entry name" value="Pgm_bpd_ind"/>
</dbReference>
<evidence type="ECO:0000256" key="1">
    <source>
        <dbReference type="ARBA" id="ARBA00000370"/>
    </source>
</evidence>
<feature type="domain" description="BPG-independent PGAM N-terminal" evidence="10">
    <location>
        <begin position="90"/>
        <end position="156"/>
    </location>
</feature>
<dbReference type="InterPro" id="IPR011258">
    <property type="entry name" value="BPG-indep_PGM_N"/>
</dbReference>
<organism evidence="11 12">
    <name type="scientific">Candidatus Roizmanbacteria bacterium CG_4_9_14_0_8_um_filter_34_12</name>
    <dbReference type="NCBI Taxonomy" id="1974840"/>
    <lineage>
        <taxon>Bacteria</taxon>
        <taxon>Candidatus Roizmaniibacteriota</taxon>
    </lineage>
</organism>
<accession>A0A2M8DE05</accession>
<evidence type="ECO:0000259" key="10">
    <source>
        <dbReference type="Pfam" id="PF06415"/>
    </source>
</evidence>